<protein>
    <submittedName>
        <fullName evidence="1">Uncharacterized protein</fullName>
    </submittedName>
</protein>
<accession>A0ACB8X2Z5</accession>
<dbReference type="EMBL" id="CM041533">
    <property type="protein sequence ID" value="KAI3374109.1"/>
    <property type="molecule type" value="Genomic_DNA"/>
</dbReference>
<reference evidence="1" key="1">
    <citation type="submission" date="2022-04" db="EMBL/GenBank/DDBJ databases">
        <title>Jade perch genome.</title>
        <authorList>
            <person name="Chao B."/>
        </authorList>
    </citation>
    <scope>NUCLEOTIDE SEQUENCE</scope>
    <source>
        <strain evidence="1">CB-2022</strain>
    </source>
</reference>
<organism evidence="1 2">
    <name type="scientific">Scortum barcoo</name>
    <name type="common">barcoo grunter</name>
    <dbReference type="NCBI Taxonomy" id="214431"/>
    <lineage>
        <taxon>Eukaryota</taxon>
        <taxon>Metazoa</taxon>
        <taxon>Chordata</taxon>
        <taxon>Craniata</taxon>
        <taxon>Vertebrata</taxon>
        <taxon>Euteleostomi</taxon>
        <taxon>Actinopterygii</taxon>
        <taxon>Neopterygii</taxon>
        <taxon>Teleostei</taxon>
        <taxon>Neoteleostei</taxon>
        <taxon>Acanthomorphata</taxon>
        <taxon>Eupercaria</taxon>
        <taxon>Centrarchiformes</taxon>
        <taxon>Terapontoidei</taxon>
        <taxon>Terapontidae</taxon>
        <taxon>Scortum</taxon>
    </lineage>
</organism>
<evidence type="ECO:0000313" key="2">
    <source>
        <dbReference type="Proteomes" id="UP000831701"/>
    </source>
</evidence>
<sequence length="608" mass="66411">MSLLSPTPPDPSTVASGIVTVAQFMRRPLPRKTPEPDPTGCGFGGLRSREKAPAAGGRRSLILPSIQRGEQPSVSEAHFTAAEIQVDQNIRQHADPAASGSSHCDIFPIVSPHLPPEQGEVMGLRCLTWGKTVCIASNQIVERRTLPARKNGDDPASSHPDSHPSSNNNNERVDVILQTLLNLSSSVCVLLRELVDAFLAWYRDVSRGVFDFKKEALKYCRQDVDILTEGCIRFRDQFVKDTQVDPFSCITIASSACIKVFHTNFLTPKTLAVPPPDDYRRQFKSFSHPCIQWLELISHSSDIFIQHARNRELEVGAGLPGEAELGPGAEAAAGGAAEDTSEVSTVKISLQLRKKSSVQKAALLLCPTNTPKKQLVVIISSGIDNIPGKPPEFLIFHLGTKNETKPGLSVKNLAVLSGFGTKMQGEAQLDDGNTLEDGITANSAEVFSSEARSVTLSCTYSVKADNLQWYRQDPGSAPQFLLLITDTKEPSVVEAKPPHPRLTAKLNEERNQVYLQISSAAVTDSAVYYCALKPTVTGNSKTLPWPVEGTLNPDVVKTMKVLVSTYKADQKKGKKGEKRKEKRQMELGILQLFEEEGQRLTKAAKEEA</sequence>
<keyword evidence="2" id="KW-1185">Reference proteome</keyword>
<comment type="caution">
    <text evidence="1">The sequence shown here is derived from an EMBL/GenBank/DDBJ whole genome shotgun (WGS) entry which is preliminary data.</text>
</comment>
<name>A0ACB8X2Z5_9TELE</name>
<dbReference type="Proteomes" id="UP000831701">
    <property type="component" value="Chromosome 3"/>
</dbReference>
<evidence type="ECO:0000313" key="1">
    <source>
        <dbReference type="EMBL" id="KAI3374109.1"/>
    </source>
</evidence>
<proteinExistence type="predicted"/>
<gene>
    <name evidence="1" type="ORF">L3Q82_005922</name>
</gene>